<sequence>MHKTGTEHIRVECLLQIHIGEVHTFRQVQLNKGVADIATSFNLRKATINQCEEHKYTNEFMKCERRIRRYLQAGASDFVIRLRVLIPIRGIKEVNESQNVNKAEQKYLEIVTEDYSEFWFVGFLRYDKALKHLNKAISMANKVTQAETHTNKSLAKRVDTSFVQLTAAVGSFVVQHLH</sequence>
<dbReference type="InterPro" id="IPR037848">
    <property type="entry name" value="GEM-like"/>
</dbReference>
<protein>
    <submittedName>
        <fullName evidence="1">GEM-like protein 4</fullName>
    </submittedName>
</protein>
<organism evidence="1 2">
    <name type="scientific">Glycine soja</name>
    <name type="common">Wild soybean</name>
    <dbReference type="NCBI Taxonomy" id="3848"/>
    <lineage>
        <taxon>Eukaryota</taxon>
        <taxon>Viridiplantae</taxon>
        <taxon>Streptophyta</taxon>
        <taxon>Embryophyta</taxon>
        <taxon>Tracheophyta</taxon>
        <taxon>Spermatophyta</taxon>
        <taxon>Magnoliopsida</taxon>
        <taxon>eudicotyledons</taxon>
        <taxon>Gunneridae</taxon>
        <taxon>Pentapetalae</taxon>
        <taxon>rosids</taxon>
        <taxon>fabids</taxon>
        <taxon>Fabales</taxon>
        <taxon>Fabaceae</taxon>
        <taxon>Papilionoideae</taxon>
        <taxon>50 kb inversion clade</taxon>
        <taxon>NPAAA clade</taxon>
        <taxon>indigoferoid/millettioid clade</taxon>
        <taxon>Phaseoleae</taxon>
        <taxon>Glycine</taxon>
        <taxon>Glycine subgen. Soja</taxon>
    </lineage>
</organism>
<comment type="caution">
    <text evidence="1">The sequence shown here is derived from an EMBL/GenBank/DDBJ whole genome shotgun (WGS) entry which is preliminary data.</text>
</comment>
<dbReference type="AlphaFoldDB" id="A0A445IZF9"/>
<accession>A0A445IZF9</accession>
<dbReference type="EMBL" id="QZWG01000009">
    <property type="protein sequence ID" value="RZB91514.1"/>
    <property type="molecule type" value="Genomic_DNA"/>
</dbReference>
<dbReference type="InterPro" id="IPR011993">
    <property type="entry name" value="PH-like_dom_sf"/>
</dbReference>
<keyword evidence="2" id="KW-1185">Reference proteome</keyword>
<evidence type="ECO:0000313" key="1">
    <source>
        <dbReference type="EMBL" id="RZB91514.1"/>
    </source>
</evidence>
<dbReference type="Proteomes" id="UP000289340">
    <property type="component" value="Chromosome 9"/>
</dbReference>
<reference evidence="1 2" key="1">
    <citation type="submission" date="2018-09" db="EMBL/GenBank/DDBJ databases">
        <title>A high-quality reference genome of wild soybean provides a powerful tool to mine soybean genomes.</title>
        <authorList>
            <person name="Xie M."/>
            <person name="Chung C.Y.L."/>
            <person name="Li M.-W."/>
            <person name="Wong F.-L."/>
            <person name="Chan T.-F."/>
            <person name="Lam H.-M."/>
        </authorList>
    </citation>
    <scope>NUCLEOTIDE SEQUENCE [LARGE SCALE GENOMIC DNA]</scope>
    <source>
        <strain evidence="2">cv. W05</strain>
        <tissue evidence="1">Hypocotyl of etiolated seedlings</tissue>
    </source>
</reference>
<evidence type="ECO:0000313" key="2">
    <source>
        <dbReference type="Proteomes" id="UP000289340"/>
    </source>
</evidence>
<dbReference type="PANTHER" id="PTHR31969">
    <property type="entry name" value="GEM-LIKE PROTEIN 2"/>
    <property type="match status" value="1"/>
</dbReference>
<proteinExistence type="predicted"/>
<name>A0A445IZF9_GLYSO</name>
<gene>
    <name evidence="1" type="ORF">D0Y65_023778</name>
</gene>
<dbReference type="Gene3D" id="2.30.29.30">
    <property type="entry name" value="Pleckstrin-homology domain (PH domain)/Phosphotyrosine-binding domain (PTB)"/>
    <property type="match status" value="1"/>
</dbReference>